<dbReference type="Proteomes" id="UP000004358">
    <property type="component" value="Unassembled WGS sequence"/>
</dbReference>
<comment type="subcellular location">
    <subcellularLocation>
        <location evidence="1">Membrane</location>
        <topology evidence="1">Multi-pass membrane protein</topology>
    </subcellularLocation>
</comment>
<keyword evidence="5 10" id="KW-1133">Transmembrane helix</keyword>
<proteinExistence type="inferred from homology"/>
<feature type="transmembrane region" description="Helical" evidence="10">
    <location>
        <begin position="33"/>
        <end position="54"/>
    </location>
</feature>
<dbReference type="GO" id="GO:0016020">
    <property type="term" value="C:membrane"/>
    <property type="evidence" value="ECO:0007669"/>
    <property type="project" value="UniProtKB-SubCell"/>
</dbReference>
<organism evidence="12 13">
    <name type="scientific">Blastopirellula marina DSM 3645</name>
    <dbReference type="NCBI Taxonomy" id="314230"/>
    <lineage>
        <taxon>Bacteria</taxon>
        <taxon>Pseudomonadati</taxon>
        <taxon>Planctomycetota</taxon>
        <taxon>Planctomycetia</taxon>
        <taxon>Pirellulales</taxon>
        <taxon>Pirellulaceae</taxon>
        <taxon>Blastopirellula</taxon>
    </lineage>
</organism>
<comment type="similarity">
    <text evidence="2">Belongs to the VKOR family.</text>
</comment>
<dbReference type="RefSeq" id="WP_002653902.1">
    <property type="nucleotide sequence ID" value="NZ_CH672376.1"/>
</dbReference>
<feature type="domain" description="Vitamin K epoxide reductase" evidence="11">
    <location>
        <begin position="34"/>
        <end position="165"/>
    </location>
</feature>
<accession>A3ZXH2</accession>
<evidence type="ECO:0000256" key="1">
    <source>
        <dbReference type="ARBA" id="ARBA00004141"/>
    </source>
</evidence>
<evidence type="ECO:0000259" key="11">
    <source>
        <dbReference type="Pfam" id="PF07884"/>
    </source>
</evidence>
<keyword evidence="6" id="KW-0560">Oxidoreductase</keyword>
<evidence type="ECO:0000256" key="2">
    <source>
        <dbReference type="ARBA" id="ARBA00006214"/>
    </source>
</evidence>
<feature type="transmembrane region" description="Helical" evidence="10">
    <location>
        <begin position="144"/>
        <end position="166"/>
    </location>
</feature>
<comment type="caution">
    <text evidence="12">The sequence shown here is derived from an EMBL/GenBank/DDBJ whole genome shotgun (WGS) entry which is preliminary data.</text>
</comment>
<evidence type="ECO:0000256" key="4">
    <source>
        <dbReference type="ARBA" id="ARBA00022719"/>
    </source>
</evidence>
<evidence type="ECO:0000256" key="9">
    <source>
        <dbReference type="ARBA" id="ARBA00023284"/>
    </source>
</evidence>
<dbReference type="AlphaFoldDB" id="A3ZXH2"/>
<dbReference type="HOGENOM" id="CLU_107927_0_0_0"/>
<keyword evidence="3 10" id="KW-0812">Transmembrane</keyword>
<dbReference type="InterPro" id="IPR012932">
    <property type="entry name" value="VKOR"/>
</dbReference>
<sequence>MSASLKGYPAESADLEVRVSPYSYNPSAWSQRLPICVLAFIAFLLATHMGLYQWRLIGDVWDPAFGDQSKQVLDSDVAKKMHLWLGVPDAILGAIAYLGDAIFGLAGSTRRWQYRPWLVILFGIDVIPLGLVSGILVICQATIVGNWCFLCLVTALISLVLVVMAYDEVYVSLKYLALVWKKTKSRKIVWRALWGFPEKAADEAALEMVGTISGSISPDALSK</sequence>
<evidence type="ECO:0000256" key="7">
    <source>
        <dbReference type="ARBA" id="ARBA00023136"/>
    </source>
</evidence>
<feature type="transmembrane region" description="Helical" evidence="10">
    <location>
        <begin position="83"/>
        <end position="105"/>
    </location>
</feature>
<evidence type="ECO:0000256" key="6">
    <source>
        <dbReference type="ARBA" id="ARBA00023002"/>
    </source>
</evidence>
<dbReference type="OrthoDB" id="9814124at2"/>
<evidence type="ECO:0000313" key="13">
    <source>
        <dbReference type="Proteomes" id="UP000004358"/>
    </source>
</evidence>
<dbReference type="InterPro" id="IPR038354">
    <property type="entry name" value="VKOR_sf"/>
</dbReference>
<evidence type="ECO:0000313" key="12">
    <source>
        <dbReference type="EMBL" id="EAQ78762.1"/>
    </source>
</evidence>
<keyword evidence="7 10" id="KW-0472">Membrane</keyword>
<feature type="transmembrane region" description="Helical" evidence="10">
    <location>
        <begin position="117"/>
        <end position="138"/>
    </location>
</feature>
<evidence type="ECO:0000256" key="5">
    <source>
        <dbReference type="ARBA" id="ARBA00022989"/>
    </source>
</evidence>
<evidence type="ECO:0000256" key="3">
    <source>
        <dbReference type="ARBA" id="ARBA00022692"/>
    </source>
</evidence>
<name>A3ZXH2_9BACT</name>
<keyword evidence="9" id="KW-0676">Redox-active center</keyword>
<dbReference type="GO" id="GO:0016491">
    <property type="term" value="F:oxidoreductase activity"/>
    <property type="evidence" value="ECO:0007669"/>
    <property type="project" value="UniProtKB-KW"/>
</dbReference>
<keyword evidence="8" id="KW-1015">Disulfide bond</keyword>
<gene>
    <name evidence="12" type="ORF">DSM3645_29711</name>
</gene>
<dbReference type="eggNOG" id="COG0451">
    <property type="taxonomic scope" value="Bacteria"/>
</dbReference>
<evidence type="ECO:0000256" key="8">
    <source>
        <dbReference type="ARBA" id="ARBA00023157"/>
    </source>
</evidence>
<dbReference type="Pfam" id="PF07884">
    <property type="entry name" value="VKOR"/>
    <property type="match status" value="1"/>
</dbReference>
<dbReference type="EMBL" id="AANZ01000018">
    <property type="protein sequence ID" value="EAQ78762.1"/>
    <property type="molecule type" value="Genomic_DNA"/>
</dbReference>
<dbReference type="STRING" id="314230.DSM3645_29711"/>
<keyword evidence="4" id="KW-0874">Quinone</keyword>
<protein>
    <recommendedName>
        <fullName evidence="11">Vitamin K epoxide reductase domain-containing protein</fullName>
    </recommendedName>
</protein>
<evidence type="ECO:0000256" key="10">
    <source>
        <dbReference type="SAM" id="Phobius"/>
    </source>
</evidence>
<reference evidence="12 13" key="1">
    <citation type="submission" date="2006-02" db="EMBL/GenBank/DDBJ databases">
        <authorList>
            <person name="Amann R."/>
            <person name="Ferriera S."/>
            <person name="Johnson J."/>
            <person name="Kravitz S."/>
            <person name="Halpern A."/>
            <person name="Remington K."/>
            <person name="Beeson K."/>
            <person name="Tran B."/>
            <person name="Rogers Y.-H."/>
            <person name="Friedman R."/>
            <person name="Venter J.C."/>
        </authorList>
    </citation>
    <scope>NUCLEOTIDE SEQUENCE [LARGE SCALE GENOMIC DNA]</scope>
    <source>
        <strain evidence="12 13">DSM 3645</strain>
    </source>
</reference>
<dbReference type="Gene3D" id="1.20.1440.130">
    <property type="entry name" value="VKOR domain"/>
    <property type="match status" value="1"/>
</dbReference>
<dbReference type="GO" id="GO:0048038">
    <property type="term" value="F:quinone binding"/>
    <property type="evidence" value="ECO:0007669"/>
    <property type="project" value="UniProtKB-KW"/>
</dbReference>